<evidence type="ECO:0000259" key="2">
    <source>
        <dbReference type="Pfam" id="PF00788"/>
    </source>
</evidence>
<name>A0ABM3CNZ0_SALSA</name>
<proteinExistence type="predicted"/>
<dbReference type="RefSeq" id="XP_045548275.1">
    <property type="nucleotide sequence ID" value="XM_045692319.1"/>
</dbReference>
<evidence type="ECO:0000313" key="8">
    <source>
        <dbReference type="RefSeq" id="XP_045548276.1"/>
    </source>
</evidence>
<evidence type="ECO:0000313" key="3">
    <source>
        <dbReference type="Proteomes" id="UP001652741"/>
    </source>
</evidence>
<dbReference type="PANTHER" id="PTHR23179:SF36">
    <property type="entry name" value="RHO-GAP DOMAIN-CONTAINING PROTEIN"/>
    <property type="match status" value="1"/>
</dbReference>
<dbReference type="RefSeq" id="XP_045548276.1">
    <property type="nucleotide sequence ID" value="XM_045692320.1"/>
</dbReference>
<dbReference type="Pfam" id="PF00788">
    <property type="entry name" value="RA"/>
    <property type="match status" value="1"/>
</dbReference>
<evidence type="ECO:0000313" key="5">
    <source>
        <dbReference type="RefSeq" id="XP_045548273.1"/>
    </source>
</evidence>
<sequence length="251" mass="28101">MPICHRHITKSNKVDYPSNLTMKVVLMNIGTSAMTTVNVDNKDNDDKVIRILTQQLRLTGRPTDYRFWVVSGREEAPYPLIDSNQKHIKRKRSLIDWALRIHGSQAGGYLDSPTTPHKLFGLSLSSICRYGNLPRPIMDLLYLLYHEGPTTTGIFQCSANAKTCRELKERLNSGNSVQLEGESVFVAASVITVVLSEISLVFSITTSLHRILSIHFMDSSNSNSLSVPVRLVLPSQPAFFPSSFFPVFVFS</sequence>
<dbReference type="PANTHER" id="PTHR23179">
    <property type="entry name" value="T-CELL ACTIVATION RHO GTPASE ACTIVATING PROTEIN-RELATED"/>
    <property type="match status" value="1"/>
</dbReference>
<dbReference type="SUPFAM" id="SSF48350">
    <property type="entry name" value="GTPase activation domain, GAP"/>
    <property type="match status" value="1"/>
</dbReference>
<dbReference type="RefSeq" id="XP_045548274.1">
    <property type="nucleotide sequence ID" value="XM_045692318.1"/>
</dbReference>
<protein>
    <submittedName>
        <fullName evidence="4 5">Rho GTPase-activating protein 20 isoform X1</fullName>
    </submittedName>
</protein>
<evidence type="ECO:0000313" key="7">
    <source>
        <dbReference type="RefSeq" id="XP_045548275.1"/>
    </source>
</evidence>
<evidence type="ECO:0000313" key="4">
    <source>
        <dbReference type="RefSeq" id="XP_045548272.1"/>
    </source>
</evidence>
<evidence type="ECO:0000259" key="1">
    <source>
        <dbReference type="Pfam" id="PF00620"/>
    </source>
</evidence>
<dbReference type="RefSeq" id="XP_045548277.1">
    <property type="nucleotide sequence ID" value="XM_045692321.1"/>
</dbReference>
<evidence type="ECO:0000313" key="9">
    <source>
        <dbReference type="RefSeq" id="XP_045548277.1"/>
    </source>
</evidence>
<dbReference type="InterPro" id="IPR000198">
    <property type="entry name" value="RhoGAP_dom"/>
</dbReference>
<gene>
    <name evidence="4 5 6 7 8 9" type="primary">LOC106567787</name>
</gene>
<dbReference type="RefSeq" id="XP_045548272.1">
    <property type="nucleotide sequence ID" value="XM_045692316.1"/>
</dbReference>
<keyword evidence="3" id="KW-1185">Reference proteome</keyword>
<dbReference type="GeneID" id="106567787"/>
<dbReference type="InterPro" id="IPR000159">
    <property type="entry name" value="RA_dom"/>
</dbReference>
<dbReference type="RefSeq" id="XP_045548273.1">
    <property type="nucleotide sequence ID" value="XM_045692317.1"/>
</dbReference>
<dbReference type="InterPro" id="IPR008936">
    <property type="entry name" value="Rho_GTPase_activation_prot"/>
</dbReference>
<dbReference type="Gene3D" id="1.10.555.10">
    <property type="entry name" value="Rho GTPase activation protein"/>
    <property type="match status" value="1"/>
</dbReference>
<organism evidence="3 8">
    <name type="scientific">Salmo salar</name>
    <name type="common">Atlantic salmon</name>
    <dbReference type="NCBI Taxonomy" id="8030"/>
    <lineage>
        <taxon>Eukaryota</taxon>
        <taxon>Metazoa</taxon>
        <taxon>Chordata</taxon>
        <taxon>Craniata</taxon>
        <taxon>Vertebrata</taxon>
        <taxon>Euteleostomi</taxon>
        <taxon>Actinopterygii</taxon>
        <taxon>Neopterygii</taxon>
        <taxon>Teleostei</taxon>
        <taxon>Protacanthopterygii</taxon>
        <taxon>Salmoniformes</taxon>
        <taxon>Salmonidae</taxon>
        <taxon>Salmoninae</taxon>
        <taxon>Salmo</taxon>
    </lineage>
</organism>
<feature type="domain" description="Ras-associating" evidence="2">
    <location>
        <begin position="20"/>
        <end position="88"/>
    </location>
</feature>
<dbReference type="Pfam" id="PF00620">
    <property type="entry name" value="RhoGAP"/>
    <property type="match status" value="1"/>
</dbReference>
<accession>A0ABM3CNZ0</accession>
<feature type="domain" description="Rho-GAP" evidence="1">
    <location>
        <begin position="134"/>
        <end position="197"/>
    </location>
</feature>
<evidence type="ECO:0000313" key="6">
    <source>
        <dbReference type="RefSeq" id="XP_045548274.1"/>
    </source>
</evidence>
<reference evidence="4 5" key="1">
    <citation type="submission" date="2025-05" db="UniProtKB">
        <authorList>
            <consortium name="RefSeq"/>
        </authorList>
    </citation>
    <scope>IDENTIFICATION</scope>
</reference>
<dbReference type="Proteomes" id="UP001652741">
    <property type="component" value="Chromosome ssa13"/>
</dbReference>